<feature type="region of interest" description="Disordered" evidence="1">
    <location>
        <begin position="1"/>
        <end position="60"/>
    </location>
</feature>
<comment type="caution">
    <text evidence="2">The sequence shown here is derived from an EMBL/GenBank/DDBJ whole genome shotgun (WGS) entry which is preliminary data.</text>
</comment>
<feature type="compositionally biased region" description="Low complexity" evidence="1">
    <location>
        <begin position="12"/>
        <end position="22"/>
    </location>
</feature>
<name>A0A7W7XYI4_9GAMM</name>
<sequence>MSETTRPNVESANAGDHAAAAKAHLKESGEHLRQAASLAGTSARHAAEAARDELRAGGEAVREELEEARKAGRAAAQEAREAADEKLEAALGKGREFLASAEALIRERPLAAFGVAFAAGFLLSRIGRR</sequence>
<feature type="compositionally biased region" description="Polar residues" evidence="1">
    <location>
        <begin position="1"/>
        <end position="11"/>
    </location>
</feature>
<evidence type="ECO:0000256" key="1">
    <source>
        <dbReference type="SAM" id="MobiDB-lite"/>
    </source>
</evidence>
<reference evidence="2 3" key="1">
    <citation type="submission" date="2020-08" db="EMBL/GenBank/DDBJ databases">
        <title>Genomic Encyclopedia of Type Strains, Phase IV (KMG-IV): sequencing the most valuable type-strain genomes for metagenomic binning, comparative biology and taxonomic classification.</title>
        <authorList>
            <person name="Goeker M."/>
        </authorList>
    </citation>
    <scope>NUCLEOTIDE SEQUENCE [LARGE SCALE GENOMIC DNA]</scope>
    <source>
        <strain evidence="2 3">DSM 25897</strain>
    </source>
</reference>
<dbReference type="AlphaFoldDB" id="A0A7W7XYI4"/>
<dbReference type="RefSeq" id="WP_246416887.1">
    <property type="nucleotide sequence ID" value="NZ_JACHHX010000003.1"/>
</dbReference>
<gene>
    <name evidence="2" type="ORF">HNQ58_000661</name>
</gene>
<dbReference type="EMBL" id="JACHHX010000003">
    <property type="protein sequence ID" value="MBB5014785.1"/>
    <property type="molecule type" value="Genomic_DNA"/>
</dbReference>
<evidence type="ECO:0000313" key="2">
    <source>
        <dbReference type="EMBL" id="MBB5014785.1"/>
    </source>
</evidence>
<protein>
    <submittedName>
        <fullName evidence="2">ElaB/YqjD/DUF883 family membrane-anchored ribosome-binding protein</fullName>
    </submittedName>
</protein>
<accession>A0A7W7XYI4</accession>
<feature type="compositionally biased region" description="Basic and acidic residues" evidence="1">
    <location>
        <begin position="45"/>
        <end position="60"/>
    </location>
</feature>
<organism evidence="2 3">
    <name type="scientific">Rehaibacterium terrae</name>
    <dbReference type="NCBI Taxonomy" id="1341696"/>
    <lineage>
        <taxon>Bacteria</taxon>
        <taxon>Pseudomonadati</taxon>
        <taxon>Pseudomonadota</taxon>
        <taxon>Gammaproteobacteria</taxon>
        <taxon>Lysobacterales</taxon>
        <taxon>Lysobacteraceae</taxon>
        <taxon>Rehaibacterium</taxon>
    </lineage>
</organism>
<proteinExistence type="predicted"/>
<evidence type="ECO:0000313" key="3">
    <source>
        <dbReference type="Proteomes" id="UP000519004"/>
    </source>
</evidence>
<keyword evidence="3" id="KW-1185">Reference proteome</keyword>
<feature type="compositionally biased region" description="Basic and acidic residues" evidence="1">
    <location>
        <begin position="24"/>
        <end position="33"/>
    </location>
</feature>
<dbReference type="Proteomes" id="UP000519004">
    <property type="component" value="Unassembled WGS sequence"/>
</dbReference>